<dbReference type="Gene3D" id="2.130.10.10">
    <property type="entry name" value="YVTN repeat-like/Quinoprotein amine dehydrogenase"/>
    <property type="match status" value="2"/>
</dbReference>
<proteinExistence type="predicted"/>
<dbReference type="EMBL" id="HG793133">
    <property type="protein sequence ID" value="CDK30695.1"/>
    <property type="molecule type" value="Genomic_DNA"/>
</dbReference>
<accession>V6DGK1</accession>
<protein>
    <submittedName>
        <fullName evidence="2">WD40 repeat containing protein</fullName>
    </submittedName>
</protein>
<keyword evidence="1" id="KW-1133">Transmembrane helix</keyword>
<name>V6DGK1_9BACT</name>
<dbReference type="KEGG" id="dpb:BABL1_gene_319"/>
<reference evidence="2 3" key="1">
    <citation type="journal article" date="2015" name="Biol. Direct">
        <title>Babela massiliensis, a representative of a widespread bacterial phylum with unusual adaptations to parasitism in amoebae.</title>
        <authorList>
            <person name="Pagnier I."/>
            <person name="Yutin N."/>
            <person name="Croce O."/>
            <person name="Makarova K.S."/>
            <person name="Wolf Y.I."/>
            <person name="Benamar S."/>
            <person name="Raoult D."/>
            <person name="Koonin E.V."/>
            <person name="La Scola B."/>
        </authorList>
    </citation>
    <scope>NUCLEOTIDE SEQUENCE [LARGE SCALE GENOMIC DNA]</scope>
    <source>
        <strain evidence="3">BABL1</strain>
    </source>
</reference>
<evidence type="ECO:0000256" key="1">
    <source>
        <dbReference type="SAM" id="Phobius"/>
    </source>
</evidence>
<feature type="transmembrane region" description="Helical" evidence="1">
    <location>
        <begin position="6"/>
        <end position="26"/>
    </location>
</feature>
<keyword evidence="3" id="KW-1185">Reference proteome</keyword>
<keyword evidence="1" id="KW-0812">Transmembrane</keyword>
<dbReference type="Proteomes" id="UP000018769">
    <property type="component" value="Chromosome I"/>
</dbReference>
<organism evidence="2 3">
    <name type="scientific">Candidatus Babela massiliensis</name>
    <dbReference type="NCBI Taxonomy" id="673862"/>
    <lineage>
        <taxon>Bacteria</taxon>
        <taxon>Candidatus Babelota</taxon>
        <taxon>Candidatus Babeliae</taxon>
        <taxon>Candidatus Babeliales</taxon>
        <taxon>Candidatus Babeliaceae</taxon>
        <taxon>Candidatus Babela</taxon>
    </lineage>
</organism>
<evidence type="ECO:0000313" key="2">
    <source>
        <dbReference type="EMBL" id="CDK30695.1"/>
    </source>
</evidence>
<dbReference type="STRING" id="673862.BABL1_gene_319"/>
<keyword evidence="1" id="KW-0472">Membrane</keyword>
<evidence type="ECO:0000313" key="3">
    <source>
        <dbReference type="Proteomes" id="UP000018769"/>
    </source>
</evidence>
<dbReference type="HOGENOM" id="CLU_485462_0_0_7"/>
<dbReference type="AlphaFoldDB" id="V6DGK1"/>
<gene>
    <name evidence="2" type="ORF">BABL1_gene_319</name>
</gene>
<dbReference type="RefSeq" id="WP_023792240.1">
    <property type="nucleotide sequence ID" value="NC_023003.1"/>
</dbReference>
<dbReference type="InterPro" id="IPR015943">
    <property type="entry name" value="WD40/YVTN_repeat-like_dom_sf"/>
</dbReference>
<dbReference type="SUPFAM" id="SSF50978">
    <property type="entry name" value="WD40 repeat-like"/>
    <property type="match status" value="1"/>
</dbReference>
<sequence length="561" mass="65556">MILSIFVNYFFILLSFLLISFSNLAMINKYECLKVMVTKDRLIKIDQDFIVRSRVLRKYVKFLKDFNSKDDNILDYCFKLDNMDQLISLFNKIKHIKASAFDRNYENLTSKLIIDYLTNCEENLTNGLKAINLVEFLNINDLFCTFGKVIAELFNKDEYLLKFINDFEFFNNIYNIQAPYIKKLAGLCLINSQLLSRIKLESISENYPLTCTGSKAIGLDPTNNLLFLSKFNDINVIDLNNLETLQTISLGNKVRNVTFNSEYNLMALVLKNNSIVVFKKENDKYYKVLKNKLEIVSKDAIKAIKINRDNRYLAAMTENRLYLFDLEMDKLSFDFIFNVKLRSFIEFDNDNSLILANNSGQIMSIKFSLNGKYESDLNNFESKDIITSLDSVELMTLHSNGKHLAIYSKDEEKIFIWDIKEHKQICQFPLSNVPRQLIFSCENTNYSYLIVIGCNGQLTLFDLYTRQKLIDIKIKQRSIVNALSYNYGDSLILFFTNGVLKKIDLSTIREFIFNNDHFFEHVLLLINISQDKNFDKNLSEDYIKNLLQLLPNKIKKMFNLL</sequence>
<dbReference type="InterPro" id="IPR036322">
    <property type="entry name" value="WD40_repeat_dom_sf"/>
</dbReference>